<dbReference type="EMBL" id="WUUT01000002">
    <property type="protein sequence ID" value="MXR51060.1"/>
    <property type="molecule type" value="Genomic_DNA"/>
</dbReference>
<keyword evidence="3 6" id="KW-0812">Transmembrane</keyword>
<feature type="transmembrane region" description="Helical" evidence="6">
    <location>
        <begin position="232"/>
        <end position="249"/>
    </location>
</feature>
<dbReference type="InterPro" id="IPR001851">
    <property type="entry name" value="ABC_transp_permease"/>
</dbReference>
<feature type="transmembrane region" description="Helical" evidence="6">
    <location>
        <begin position="355"/>
        <end position="373"/>
    </location>
</feature>
<feature type="transmembrane region" description="Helical" evidence="6">
    <location>
        <begin position="128"/>
        <end position="151"/>
    </location>
</feature>
<keyword evidence="2" id="KW-1003">Cell membrane</keyword>
<dbReference type="InterPro" id="IPR043428">
    <property type="entry name" value="LivM-like"/>
</dbReference>
<evidence type="ECO:0000256" key="3">
    <source>
        <dbReference type="ARBA" id="ARBA00022692"/>
    </source>
</evidence>
<name>A0A6B0T832_9EURY</name>
<evidence type="ECO:0000256" key="1">
    <source>
        <dbReference type="ARBA" id="ARBA00004651"/>
    </source>
</evidence>
<feature type="transmembrane region" description="Helical" evidence="6">
    <location>
        <begin position="316"/>
        <end position="343"/>
    </location>
</feature>
<evidence type="ECO:0000313" key="8">
    <source>
        <dbReference type="Proteomes" id="UP000466535"/>
    </source>
</evidence>
<dbReference type="PANTHER" id="PTHR30482">
    <property type="entry name" value="HIGH-AFFINITY BRANCHED-CHAIN AMINO ACID TRANSPORT SYSTEM PERMEASE"/>
    <property type="match status" value="1"/>
</dbReference>
<dbReference type="PANTHER" id="PTHR30482:SF10">
    <property type="entry name" value="HIGH-AFFINITY BRANCHED-CHAIN AMINO ACID TRANSPORT PROTEIN BRAE"/>
    <property type="match status" value="1"/>
</dbReference>
<feature type="transmembrane region" description="Helical" evidence="6">
    <location>
        <begin position="158"/>
        <end position="183"/>
    </location>
</feature>
<evidence type="ECO:0000313" key="7">
    <source>
        <dbReference type="EMBL" id="MXR51060.1"/>
    </source>
</evidence>
<dbReference type="Proteomes" id="UP000466535">
    <property type="component" value="Unassembled WGS sequence"/>
</dbReference>
<dbReference type="AlphaFoldDB" id="A0A6B0T832"/>
<evidence type="ECO:0000256" key="4">
    <source>
        <dbReference type="ARBA" id="ARBA00022989"/>
    </source>
</evidence>
<dbReference type="RefSeq" id="WP_159763215.1">
    <property type="nucleotide sequence ID" value="NZ_WUUT01000002.1"/>
</dbReference>
<organism evidence="7 8">
    <name type="scientific">Halovenus carboxidivorans</name>
    <dbReference type="NCBI Taxonomy" id="2692199"/>
    <lineage>
        <taxon>Archaea</taxon>
        <taxon>Methanobacteriati</taxon>
        <taxon>Methanobacteriota</taxon>
        <taxon>Stenosarchaea group</taxon>
        <taxon>Halobacteria</taxon>
        <taxon>Halobacteriales</taxon>
        <taxon>Haloarculaceae</taxon>
        <taxon>Halovenus</taxon>
    </lineage>
</organism>
<comment type="subcellular location">
    <subcellularLocation>
        <location evidence="1">Cell membrane</location>
        <topology evidence="1">Multi-pass membrane protein</topology>
    </subcellularLocation>
</comment>
<evidence type="ECO:0000256" key="5">
    <source>
        <dbReference type="ARBA" id="ARBA00023136"/>
    </source>
</evidence>
<dbReference type="GO" id="GO:0005886">
    <property type="term" value="C:plasma membrane"/>
    <property type="evidence" value="ECO:0007669"/>
    <property type="project" value="UniProtKB-SubCell"/>
</dbReference>
<comment type="caution">
    <text evidence="7">The sequence shown here is derived from an EMBL/GenBank/DDBJ whole genome shotgun (WGS) entry which is preliminary data.</text>
</comment>
<reference evidence="7 8" key="1">
    <citation type="submission" date="2019-12" db="EMBL/GenBank/DDBJ databases">
        <title>Isolation and characterization of three novel carbon monoxide-oxidizing members of Halobacteria from salione crusts and soils.</title>
        <authorList>
            <person name="Myers M.R."/>
            <person name="King G.M."/>
        </authorList>
    </citation>
    <scope>NUCLEOTIDE SEQUENCE [LARGE SCALE GENOMIC DNA]</scope>
    <source>
        <strain evidence="7 8">WSH3</strain>
    </source>
</reference>
<gene>
    <name evidence="7" type="ORF">GRX03_05495</name>
</gene>
<dbReference type="CDD" id="cd06581">
    <property type="entry name" value="TM_PBP1_LivM_like"/>
    <property type="match status" value="1"/>
</dbReference>
<feature type="transmembrane region" description="Helical" evidence="6">
    <location>
        <begin position="71"/>
        <end position="93"/>
    </location>
</feature>
<evidence type="ECO:0000256" key="2">
    <source>
        <dbReference type="ARBA" id="ARBA00022475"/>
    </source>
</evidence>
<keyword evidence="8" id="KW-1185">Reference proteome</keyword>
<accession>A0A6B0T832</accession>
<sequence>MSSLTLIFTVLAAASSRASEVFGTIRRTILTPIGRVFDFLLAPVDRAFRPLAKVFNRTLGKFLGTVTGLQLAFVLTTFLLLLTGGIWGASIIAFEPGEGLIALDIRRPLAYACIWAVFAMGWDIQSGYTGYISFGHSVLSGGAAYTTAVLLNEVSSTLPLYVTAPISVFAAVVIGLLIALPSLRLQGPYFSLITFAAVLLFFQATRAFDILGGSAGLRITRVIPAADSFTRYYLLLIPMLLIAVALTVLSRSNYGLIFTAIRENEDAVSAAGINPTKFKIWSFLISSIVMGIGGVMLTAAVSNVDPTQFVQVDRSIEMIAMAVVGGIATVLGAMGGAFVFFLLKEVVLNLFIDEAALRLFVLFLLVVLILVFARDGLFRKLWHRLGQIGGEEP</sequence>
<dbReference type="GO" id="GO:0015658">
    <property type="term" value="F:branched-chain amino acid transmembrane transporter activity"/>
    <property type="evidence" value="ECO:0007669"/>
    <property type="project" value="InterPro"/>
</dbReference>
<dbReference type="OrthoDB" id="30958at2157"/>
<feature type="transmembrane region" description="Helical" evidence="6">
    <location>
        <begin position="280"/>
        <end position="304"/>
    </location>
</feature>
<proteinExistence type="predicted"/>
<evidence type="ECO:0000256" key="6">
    <source>
        <dbReference type="SAM" id="Phobius"/>
    </source>
</evidence>
<dbReference type="Pfam" id="PF02653">
    <property type="entry name" value="BPD_transp_2"/>
    <property type="match status" value="1"/>
</dbReference>
<keyword evidence="4 6" id="KW-1133">Transmembrane helix</keyword>
<feature type="transmembrane region" description="Helical" evidence="6">
    <location>
        <begin position="189"/>
        <end position="211"/>
    </location>
</feature>
<keyword evidence="5 6" id="KW-0472">Membrane</keyword>
<protein>
    <submittedName>
        <fullName evidence="7">Branched-chain amino acid ABC transporter permease</fullName>
    </submittedName>
</protein>